<gene>
    <name evidence="10" type="ORF">ABID28_000554</name>
</gene>
<dbReference type="PANTHER" id="PTHR43394:SF1">
    <property type="entry name" value="ATP-BINDING CASSETTE SUB-FAMILY B MEMBER 10, MITOCHONDRIAL"/>
    <property type="match status" value="1"/>
</dbReference>
<evidence type="ECO:0000313" key="11">
    <source>
        <dbReference type="Proteomes" id="UP001549037"/>
    </source>
</evidence>
<dbReference type="SUPFAM" id="SSF52540">
    <property type="entry name" value="P-loop containing nucleoside triphosphate hydrolases"/>
    <property type="match status" value="1"/>
</dbReference>
<keyword evidence="3" id="KW-0547">Nucleotide-binding</keyword>
<dbReference type="Pfam" id="PF00005">
    <property type="entry name" value="ABC_tran"/>
    <property type="match status" value="1"/>
</dbReference>
<evidence type="ECO:0000256" key="6">
    <source>
        <dbReference type="ARBA" id="ARBA00023136"/>
    </source>
</evidence>
<dbReference type="PROSITE" id="PS00211">
    <property type="entry name" value="ABC_TRANSPORTER_1"/>
    <property type="match status" value="1"/>
</dbReference>
<dbReference type="InterPro" id="IPR027417">
    <property type="entry name" value="P-loop_NTPase"/>
</dbReference>
<evidence type="ECO:0000256" key="5">
    <source>
        <dbReference type="ARBA" id="ARBA00022989"/>
    </source>
</evidence>
<dbReference type="Proteomes" id="UP001549037">
    <property type="component" value="Unassembled WGS sequence"/>
</dbReference>
<evidence type="ECO:0000256" key="4">
    <source>
        <dbReference type="ARBA" id="ARBA00022840"/>
    </source>
</evidence>
<dbReference type="RefSeq" id="WP_354367894.1">
    <property type="nucleotide sequence ID" value="NZ_JBEPLN010000006.1"/>
</dbReference>
<protein>
    <submittedName>
        <fullName evidence="10">ATP-binding cassette subfamily B protein</fullName>
    </submittedName>
</protein>
<dbReference type="GO" id="GO:0005524">
    <property type="term" value="F:ATP binding"/>
    <property type="evidence" value="ECO:0007669"/>
    <property type="project" value="UniProtKB-KW"/>
</dbReference>
<dbReference type="PROSITE" id="PS50929">
    <property type="entry name" value="ABC_TM1F"/>
    <property type="match status" value="1"/>
</dbReference>
<dbReference type="SMART" id="SM00382">
    <property type="entry name" value="AAA"/>
    <property type="match status" value="1"/>
</dbReference>
<dbReference type="InterPro" id="IPR003593">
    <property type="entry name" value="AAA+_ATPase"/>
</dbReference>
<feature type="domain" description="ABC transporter" evidence="8">
    <location>
        <begin position="340"/>
        <end position="574"/>
    </location>
</feature>
<feature type="transmembrane region" description="Helical" evidence="7">
    <location>
        <begin position="61"/>
        <end position="81"/>
    </location>
</feature>
<evidence type="ECO:0000256" key="2">
    <source>
        <dbReference type="ARBA" id="ARBA00022692"/>
    </source>
</evidence>
<comment type="caution">
    <text evidence="10">The sequence shown here is derived from an EMBL/GenBank/DDBJ whole genome shotgun (WGS) entry which is preliminary data.</text>
</comment>
<feature type="transmembrane region" description="Helical" evidence="7">
    <location>
        <begin position="21"/>
        <end position="41"/>
    </location>
</feature>
<sequence length="578" mass="65533">MRAKQPRTIFYRLQQDFLEKKTLFFLASLLTLIQVILTLYLPILIGQSIDHLVDKGEVHRLILLIGQMFGVILLNVIIQWVNPILYTRLVYEYIFRLREKVMKKIHELPLSQLDQHSIGDMVSRVTTDIEQLANGLLMIFNQFLVGFLTIIMTMIMMANIDFLMMGMTIVLTPLSLYLARFIANRSYVFFGQQTQKRGQQTQLIDESISQEDLIHSLGAQEDFIRRFKKTNEQYAQASKQAIFYSSTVNPSTRFINALIYLLLTGVGALRIMSGDLSVGQLTTFLNYVNQYTKPFNDISSVLSEMQSALACADRLYSILDLPSMVESVEHSTFRIQLGQVSFDRVTFGYYKEKPLIKNLSLDIPAGAKVAIVGPTGAGKSTLINLLMRFYDVDNGQILIDNVPLEEIHREILYQDMGMVLQETWLKTATIHDNIAYGIKNASRSDVIKAAKAANADFFIQQLPDGYDTFLEDGGQSLSQGQRQLINIARVFLKSPKFLILDEATSSIDTRTELLVQSAFERLMDGKTSFIIAHRLSTIEHADLILVMVDGDIVEHGSHSELMDRKGVYYGLQTANIKN</sequence>
<keyword evidence="11" id="KW-1185">Reference proteome</keyword>
<dbReference type="Gene3D" id="3.40.50.300">
    <property type="entry name" value="P-loop containing nucleotide triphosphate hydrolases"/>
    <property type="match status" value="1"/>
</dbReference>
<evidence type="ECO:0000259" key="8">
    <source>
        <dbReference type="PROSITE" id="PS50893"/>
    </source>
</evidence>
<dbReference type="PANTHER" id="PTHR43394">
    <property type="entry name" value="ATP-DEPENDENT PERMEASE MDL1, MITOCHONDRIAL"/>
    <property type="match status" value="1"/>
</dbReference>
<keyword evidence="5 7" id="KW-1133">Transmembrane helix</keyword>
<keyword evidence="2 7" id="KW-0812">Transmembrane</keyword>
<name>A0ABV2JDS9_9STRE</name>
<keyword evidence="4 10" id="KW-0067">ATP-binding</keyword>
<feature type="transmembrane region" description="Helical" evidence="7">
    <location>
        <begin position="254"/>
        <end position="272"/>
    </location>
</feature>
<dbReference type="InterPro" id="IPR039421">
    <property type="entry name" value="Type_1_exporter"/>
</dbReference>
<reference evidence="10 11" key="1">
    <citation type="submission" date="2024-06" db="EMBL/GenBank/DDBJ databases">
        <title>Genomic Encyclopedia of Type Strains, Phase IV (KMG-IV): sequencing the most valuable type-strain genomes for metagenomic binning, comparative biology and taxonomic classification.</title>
        <authorList>
            <person name="Goeker M."/>
        </authorList>
    </citation>
    <scope>NUCLEOTIDE SEQUENCE [LARGE SCALE GENOMIC DNA]</scope>
    <source>
        <strain evidence="10 11">DSM 28302</strain>
    </source>
</reference>
<dbReference type="CDD" id="cd18547">
    <property type="entry name" value="ABC_6TM_Tm288_like"/>
    <property type="match status" value="1"/>
</dbReference>
<evidence type="ECO:0000256" key="3">
    <source>
        <dbReference type="ARBA" id="ARBA00022741"/>
    </source>
</evidence>
<feature type="transmembrane region" description="Helical" evidence="7">
    <location>
        <begin position="132"/>
        <end position="156"/>
    </location>
</feature>
<dbReference type="Pfam" id="PF00664">
    <property type="entry name" value="ABC_membrane"/>
    <property type="match status" value="1"/>
</dbReference>
<dbReference type="Gene3D" id="1.20.1560.10">
    <property type="entry name" value="ABC transporter type 1, transmembrane domain"/>
    <property type="match status" value="1"/>
</dbReference>
<accession>A0ABV2JDS9</accession>
<feature type="transmembrane region" description="Helical" evidence="7">
    <location>
        <begin position="162"/>
        <end position="183"/>
    </location>
</feature>
<dbReference type="InterPro" id="IPR017871">
    <property type="entry name" value="ABC_transporter-like_CS"/>
</dbReference>
<evidence type="ECO:0000256" key="1">
    <source>
        <dbReference type="ARBA" id="ARBA00004651"/>
    </source>
</evidence>
<dbReference type="EMBL" id="JBEPLN010000006">
    <property type="protein sequence ID" value="MET3633919.1"/>
    <property type="molecule type" value="Genomic_DNA"/>
</dbReference>
<dbReference type="InterPro" id="IPR036640">
    <property type="entry name" value="ABC1_TM_sf"/>
</dbReference>
<dbReference type="InterPro" id="IPR011527">
    <property type="entry name" value="ABC1_TM_dom"/>
</dbReference>
<dbReference type="SUPFAM" id="SSF90123">
    <property type="entry name" value="ABC transporter transmembrane region"/>
    <property type="match status" value="1"/>
</dbReference>
<evidence type="ECO:0000256" key="7">
    <source>
        <dbReference type="SAM" id="Phobius"/>
    </source>
</evidence>
<keyword evidence="6 7" id="KW-0472">Membrane</keyword>
<evidence type="ECO:0000313" key="10">
    <source>
        <dbReference type="EMBL" id="MET3633919.1"/>
    </source>
</evidence>
<organism evidence="10 11">
    <name type="scientific">Streptococcus porcorum</name>
    <dbReference type="NCBI Taxonomy" id="701526"/>
    <lineage>
        <taxon>Bacteria</taxon>
        <taxon>Bacillati</taxon>
        <taxon>Bacillota</taxon>
        <taxon>Bacilli</taxon>
        <taxon>Lactobacillales</taxon>
        <taxon>Streptococcaceae</taxon>
        <taxon>Streptococcus</taxon>
    </lineage>
</organism>
<proteinExistence type="predicted"/>
<dbReference type="PROSITE" id="PS50893">
    <property type="entry name" value="ABC_TRANSPORTER_2"/>
    <property type="match status" value="1"/>
</dbReference>
<evidence type="ECO:0000259" key="9">
    <source>
        <dbReference type="PROSITE" id="PS50929"/>
    </source>
</evidence>
<feature type="domain" description="ABC transmembrane type-1" evidence="9">
    <location>
        <begin position="25"/>
        <end position="307"/>
    </location>
</feature>
<comment type="subcellular location">
    <subcellularLocation>
        <location evidence="1">Cell membrane</location>
        <topology evidence="1">Multi-pass membrane protein</topology>
    </subcellularLocation>
</comment>
<dbReference type="InterPro" id="IPR003439">
    <property type="entry name" value="ABC_transporter-like_ATP-bd"/>
</dbReference>